<reference evidence="8 9" key="1">
    <citation type="journal article" date="2016" name="Nat. Commun.">
        <title>Thousands of microbial genomes shed light on interconnected biogeochemical processes in an aquifer system.</title>
        <authorList>
            <person name="Anantharaman K."/>
            <person name="Brown C.T."/>
            <person name="Hug L.A."/>
            <person name="Sharon I."/>
            <person name="Castelle C.J."/>
            <person name="Probst A.J."/>
            <person name="Thomas B.C."/>
            <person name="Singh A."/>
            <person name="Wilkins M.J."/>
            <person name="Karaoz U."/>
            <person name="Brodie E.L."/>
            <person name="Williams K.H."/>
            <person name="Hubbard S.S."/>
            <person name="Banfield J.F."/>
        </authorList>
    </citation>
    <scope>NUCLEOTIDE SEQUENCE [LARGE SCALE GENOMIC DNA]</scope>
</reference>
<comment type="caution">
    <text evidence="8">The sequence shown here is derived from an EMBL/GenBank/DDBJ whole genome shotgun (WGS) entry which is preliminary data.</text>
</comment>
<accession>A0A1G2CPH0</accession>
<keyword evidence="3 6" id="KW-0812">Transmembrane</keyword>
<organism evidence="8 9">
    <name type="scientific">Candidatus Liptonbacteria bacterium RIFOXYB1_FULL_36_10</name>
    <dbReference type="NCBI Taxonomy" id="1798654"/>
    <lineage>
        <taxon>Bacteria</taxon>
        <taxon>Candidatus Liptoniibacteriota</taxon>
    </lineage>
</organism>
<evidence type="ECO:0000256" key="5">
    <source>
        <dbReference type="ARBA" id="ARBA00023136"/>
    </source>
</evidence>
<comment type="subcellular location">
    <subcellularLocation>
        <location evidence="1">Cell membrane</location>
        <topology evidence="1">Single-pass membrane protein</topology>
    </subcellularLocation>
</comment>
<keyword evidence="4 6" id="KW-1133">Transmembrane helix</keyword>
<gene>
    <name evidence="8" type="ORF">A2390_01660</name>
</gene>
<dbReference type="AlphaFoldDB" id="A0A1G2CPH0"/>
<dbReference type="EMBL" id="MHLE01000006">
    <property type="protein sequence ID" value="OGZ03239.1"/>
    <property type="molecule type" value="Genomic_DNA"/>
</dbReference>
<evidence type="ECO:0000256" key="2">
    <source>
        <dbReference type="ARBA" id="ARBA00022475"/>
    </source>
</evidence>
<proteinExistence type="predicted"/>
<dbReference type="InterPro" id="IPR052027">
    <property type="entry name" value="PspC"/>
</dbReference>
<evidence type="ECO:0000313" key="8">
    <source>
        <dbReference type="EMBL" id="OGZ03239.1"/>
    </source>
</evidence>
<evidence type="ECO:0000256" key="3">
    <source>
        <dbReference type="ARBA" id="ARBA00022692"/>
    </source>
</evidence>
<evidence type="ECO:0000256" key="4">
    <source>
        <dbReference type="ARBA" id="ARBA00022989"/>
    </source>
</evidence>
<name>A0A1G2CPH0_9BACT</name>
<dbReference type="PANTHER" id="PTHR33885:SF3">
    <property type="entry name" value="PHAGE SHOCK PROTEIN C"/>
    <property type="match status" value="1"/>
</dbReference>
<evidence type="ECO:0000313" key="9">
    <source>
        <dbReference type="Proteomes" id="UP000178599"/>
    </source>
</evidence>
<keyword evidence="5 6" id="KW-0472">Membrane</keyword>
<evidence type="ECO:0000256" key="6">
    <source>
        <dbReference type="SAM" id="Phobius"/>
    </source>
</evidence>
<feature type="transmembrane region" description="Helical" evidence="6">
    <location>
        <begin position="33"/>
        <end position="58"/>
    </location>
</feature>
<dbReference type="InterPro" id="IPR007168">
    <property type="entry name" value="Phageshock_PspC_N"/>
</dbReference>
<feature type="domain" description="Phage shock protein PspC N-terminal" evidence="7">
    <location>
        <begin position="2"/>
        <end position="60"/>
    </location>
</feature>
<sequence length="68" mass="7743">MKKLYRSNENKVFAGIFGGLGEYLDIDPVILRLIWIFVTVVTGVIPGLIGYFISIFIIPKNKNKNEKK</sequence>
<keyword evidence="2" id="KW-1003">Cell membrane</keyword>
<evidence type="ECO:0000259" key="7">
    <source>
        <dbReference type="Pfam" id="PF04024"/>
    </source>
</evidence>
<dbReference type="GO" id="GO:0005886">
    <property type="term" value="C:plasma membrane"/>
    <property type="evidence" value="ECO:0007669"/>
    <property type="project" value="UniProtKB-SubCell"/>
</dbReference>
<evidence type="ECO:0000256" key="1">
    <source>
        <dbReference type="ARBA" id="ARBA00004162"/>
    </source>
</evidence>
<dbReference type="Pfam" id="PF04024">
    <property type="entry name" value="PspC"/>
    <property type="match status" value="1"/>
</dbReference>
<dbReference type="PANTHER" id="PTHR33885">
    <property type="entry name" value="PHAGE SHOCK PROTEIN C"/>
    <property type="match status" value="1"/>
</dbReference>
<dbReference type="Proteomes" id="UP000178599">
    <property type="component" value="Unassembled WGS sequence"/>
</dbReference>
<protein>
    <submittedName>
        <fullName evidence="8">PspC domain-containing protein</fullName>
    </submittedName>
</protein>